<evidence type="ECO:0000313" key="3">
    <source>
        <dbReference type="Proteomes" id="UP000218334"/>
    </source>
</evidence>
<keyword evidence="1" id="KW-0732">Signal</keyword>
<gene>
    <name evidence="2" type="ORF">ARMSODRAFT_640459</name>
</gene>
<feature type="chain" id="PRO_5013581294" evidence="1">
    <location>
        <begin position="19"/>
        <end position="129"/>
    </location>
</feature>
<reference evidence="3" key="1">
    <citation type="journal article" date="2017" name="Nat. Ecol. Evol.">
        <title>Genome expansion and lineage-specific genetic innovations in the forest pathogenic fungi Armillaria.</title>
        <authorList>
            <person name="Sipos G."/>
            <person name="Prasanna A.N."/>
            <person name="Walter M.C."/>
            <person name="O'Connor E."/>
            <person name="Balint B."/>
            <person name="Krizsan K."/>
            <person name="Kiss B."/>
            <person name="Hess J."/>
            <person name="Varga T."/>
            <person name="Slot J."/>
            <person name="Riley R."/>
            <person name="Boka B."/>
            <person name="Rigling D."/>
            <person name="Barry K."/>
            <person name="Lee J."/>
            <person name="Mihaltcheva S."/>
            <person name="LaButti K."/>
            <person name="Lipzen A."/>
            <person name="Waldron R."/>
            <person name="Moloney N.M."/>
            <person name="Sperisen C."/>
            <person name="Kredics L."/>
            <person name="Vagvoelgyi C."/>
            <person name="Patrignani A."/>
            <person name="Fitzpatrick D."/>
            <person name="Nagy I."/>
            <person name="Doyle S."/>
            <person name="Anderson J.B."/>
            <person name="Grigoriev I.V."/>
            <person name="Gueldener U."/>
            <person name="Muensterkoetter M."/>
            <person name="Nagy L.G."/>
        </authorList>
    </citation>
    <scope>NUCLEOTIDE SEQUENCE [LARGE SCALE GENOMIC DNA]</scope>
    <source>
        <strain evidence="3">28-4</strain>
    </source>
</reference>
<evidence type="ECO:0000256" key="1">
    <source>
        <dbReference type="SAM" id="SignalP"/>
    </source>
</evidence>
<dbReference type="EMBL" id="KZ293420">
    <property type="protein sequence ID" value="PBK73596.1"/>
    <property type="molecule type" value="Genomic_DNA"/>
</dbReference>
<proteinExistence type="predicted"/>
<organism evidence="2 3">
    <name type="scientific">Armillaria solidipes</name>
    <dbReference type="NCBI Taxonomy" id="1076256"/>
    <lineage>
        <taxon>Eukaryota</taxon>
        <taxon>Fungi</taxon>
        <taxon>Dikarya</taxon>
        <taxon>Basidiomycota</taxon>
        <taxon>Agaricomycotina</taxon>
        <taxon>Agaricomycetes</taxon>
        <taxon>Agaricomycetidae</taxon>
        <taxon>Agaricales</taxon>
        <taxon>Marasmiineae</taxon>
        <taxon>Physalacriaceae</taxon>
        <taxon>Armillaria</taxon>
    </lineage>
</organism>
<feature type="signal peptide" evidence="1">
    <location>
        <begin position="1"/>
        <end position="18"/>
    </location>
</feature>
<dbReference type="Proteomes" id="UP000218334">
    <property type="component" value="Unassembled WGS sequence"/>
</dbReference>
<dbReference type="AlphaFoldDB" id="A0A2H3CE65"/>
<accession>A0A2H3CE65</accession>
<evidence type="ECO:0000313" key="2">
    <source>
        <dbReference type="EMBL" id="PBK73596.1"/>
    </source>
</evidence>
<protein>
    <submittedName>
        <fullName evidence="2">Uncharacterized protein</fullName>
    </submittedName>
</protein>
<sequence length="129" mass="14277">MWWRKLLNHRALSSALLALRLKGLEHLPGRPVIKLTLTGISRYPDNHSYPYVSPTVMVFQNMGRCQSTSTYDPKSLTVGPFSRPGVPVTTSIRCCNCPSSSHCLGAKRASSCYITAQSDDGLDRHITNN</sequence>
<keyword evidence="3" id="KW-1185">Reference proteome</keyword>
<name>A0A2H3CE65_9AGAR</name>